<name>A0AA40F3E0_9PEZI</name>
<evidence type="ECO:0000259" key="12">
    <source>
        <dbReference type="Pfam" id="PF01931"/>
    </source>
</evidence>
<dbReference type="InterPro" id="IPR029001">
    <property type="entry name" value="ITPase-like_fam"/>
</dbReference>
<dbReference type="SUPFAM" id="SSF52972">
    <property type="entry name" value="ITPase-like"/>
    <property type="match status" value="1"/>
</dbReference>
<reference evidence="13" key="1">
    <citation type="submission" date="2023-06" db="EMBL/GenBank/DDBJ databases">
        <title>Genome-scale phylogeny and comparative genomics of the fungal order Sordariales.</title>
        <authorList>
            <consortium name="Lawrence Berkeley National Laboratory"/>
            <person name="Hensen N."/>
            <person name="Bonometti L."/>
            <person name="Westerberg I."/>
            <person name="Brannstrom I.O."/>
            <person name="Guillou S."/>
            <person name="Cros-Aarteil S."/>
            <person name="Calhoun S."/>
            <person name="Haridas S."/>
            <person name="Kuo A."/>
            <person name="Mondo S."/>
            <person name="Pangilinan J."/>
            <person name="Riley R."/>
            <person name="LaButti K."/>
            <person name="Andreopoulos B."/>
            <person name="Lipzen A."/>
            <person name="Chen C."/>
            <person name="Yanf M."/>
            <person name="Daum C."/>
            <person name="Ng V."/>
            <person name="Clum A."/>
            <person name="Steindorff A."/>
            <person name="Ohm R."/>
            <person name="Martin F."/>
            <person name="Silar P."/>
            <person name="Natvig D."/>
            <person name="Lalanne C."/>
            <person name="Gautier V."/>
            <person name="Ament-velasquez S.L."/>
            <person name="Kruys A."/>
            <person name="Hutchinson M.I."/>
            <person name="Powell A.J."/>
            <person name="Barry K."/>
            <person name="Miller A.N."/>
            <person name="Grigoriev I.V."/>
            <person name="Debuchy R."/>
            <person name="Gladieux P."/>
            <person name="Thoren M.H."/>
            <person name="Johannesson H."/>
        </authorList>
    </citation>
    <scope>NUCLEOTIDE SEQUENCE</scope>
    <source>
        <strain evidence="13">SMH3187-1</strain>
    </source>
</reference>
<dbReference type="PANTHER" id="PTHR34699">
    <property type="match status" value="1"/>
</dbReference>
<dbReference type="AlphaFoldDB" id="A0AA40F3E0"/>
<dbReference type="InterPro" id="IPR050299">
    <property type="entry name" value="YjjX_NTPase"/>
</dbReference>
<dbReference type="PANTHER" id="PTHR34699:SF2">
    <property type="entry name" value="NON-CANONICAL PURINE NTP PHOSPHATASE_PRRC1 DOMAIN-CONTAINING PROTEIN"/>
    <property type="match status" value="1"/>
</dbReference>
<evidence type="ECO:0000256" key="4">
    <source>
        <dbReference type="ARBA" id="ARBA00022741"/>
    </source>
</evidence>
<dbReference type="GO" id="GO:0000166">
    <property type="term" value="F:nucleotide binding"/>
    <property type="evidence" value="ECO:0007669"/>
    <property type="project" value="UniProtKB-KW"/>
</dbReference>
<dbReference type="GO" id="GO:0046872">
    <property type="term" value="F:metal ion binding"/>
    <property type="evidence" value="ECO:0007669"/>
    <property type="project" value="UniProtKB-KW"/>
</dbReference>
<keyword evidence="3" id="KW-0479">Metal-binding</keyword>
<dbReference type="EC" id="3.6.1.73" evidence="9"/>
<dbReference type="GO" id="GO:0006772">
    <property type="term" value="P:thiamine metabolic process"/>
    <property type="evidence" value="ECO:0007669"/>
    <property type="project" value="TreeGrafter"/>
</dbReference>
<dbReference type="Pfam" id="PF01931">
    <property type="entry name" value="NTPase_I-T"/>
    <property type="match status" value="1"/>
</dbReference>
<dbReference type="InterPro" id="IPR026533">
    <property type="entry name" value="NTPase/PRRC1"/>
</dbReference>
<keyword evidence="6" id="KW-0460">Magnesium</keyword>
<comment type="cofactor">
    <cofactor evidence="2">
        <name>Mg(2+)</name>
        <dbReference type="ChEBI" id="CHEBI:18420"/>
    </cofactor>
</comment>
<evidence type="ECO:0000256" key="10">
    <source>
        <dbReference type="ARBA" id="ARBA00048174"/>
    </source>
</evidence>
<keyword evidence="8" id="KW-0464">Manganese</keyword>
<keyword evidence="14" id="KW-1185">Reference proteome</keyword>
<evidence type="ECO:0000256" key="5">
    <source>
        <dbReference type="ARBA" id="ARBA00022801"/>
    </source>
</evidence>
<sequence>PKRILVASLNPVKIAATLTAFTTLFPTDQFLAAGPYYSCSFTPLFFGISVPSGVPPQPLTSATTRLGAYNRACAARSSTPPDGIPYDFFVGLEGGLEPFPPCPQEFESFAWVVVLDAQGRVGKARTAGYFLAEETARLVREGPGMELGEAEDVVWGVEGSKRKGGSVGLLTGGVITREGYYAQAVVLALVRWRNGGLEFGGGV</sequence>
<evidence type="ECO:0000256" key="11">
    <source>
        <dbReference type="ARBA" id="ARBA00048781"/>
    </source>
</evidence>
<keyword evidence="5" id="KW-0378">Hydrolase</keyword>
<comment type="cofactor">
    <cofactor evidence="1">
        <name>Mn(2+)</name>
        <dbReference type="ChEBI" id="CHEBI:29035"/>
    </cofactor>
</comment>
<feature type="domain" description="Non-canonical purine NTP phosphatase/PRRC1" evidence="12">
    <location>
        <begin position="7"/>
        <end position="192"/>
    </location>
</feature>
<evidence type="ECO:0000256" key="6">
    <source>
        <dbReference type="ARBA" id="ARBA00022842"/>
    </source>
</evidence>
<evidence type="ECO:0000256" key="8">
    <source>
        <dbReference type="ARBA" id="ARBA00023211"/>
    </source>
</evidence>
<gene>
    <name evidence="13" type="ORF">B0T18DRAFT_320830</name>
</gene>
<keyword evidence="7" id="KW-0546">Nucleotide metabolism</keyword>
<evidence type="ECO:0000256" key="2">
    <source>
        <dbReference type="ARBA" id="ARBA00001946"/>
    </source>
</evidence>
<dbReference type="GO" id="GO:0103023">
    <property type="term" value="F:ITPase activity"/>
    <property type="evidence" value="ECO:0007669"/>
    <property type="project" value="UniProtKB-EC"/>
</dbReference>
<evidence type="ECO:0000256" key="3">
    <source>
        <dbReference type="ARBA" id="ARBA00022723"/>
    </source>
</evidence>
<evidence type="ECO:0000256" key="7">
    <source>
        <dbReference type="ARBA" id="ARBA00023080"/>
    </source>
</evidence>
<comment type="catalytic activity">
    <reaction evidence="11">
        <text>XTP + H2O = XDP + phosphate + H(+)</text>
        <dbReference type="Rhea" id="RHEA:28406"/>
        <dbReference type="ChEBI" id="CHEBI:15377"/>
        <dbReference type="ChEBI" id="CHEBI:15378"/>
        <dbReference type="ChEBI" id="CHEBI:43474"/>
        <dbReference type="ChEBI" id="CHEBI:59884"/>
        <dbReference type="ChEBI" id="CHEBI:61314"/>
        <dbReference type="EC" id="3.6.1.73"/>
    </reaction>
</comment>
<accession>A0AA40F3E0</accession>
<organism evidence="13 14">
    <name type="scientific">Schizothecium vesticola</name>
    <dbReference type="NCBI Taxonomy" id="314040"/>
    <lineage>
        <taxon>Eukaryota</taxon>
        <taxon>Fungi</taxon>
        <taxon>Dikarya</taxon>
        <taxon>Ascomycota</taxon>
        <taxon>Pezizomycotina</taxon>
        <taxon>Sordariomycetes</taxon>
        <taxon>Sordariomycetidae</taxon>
        <taxon>Sordariales</taxon>
        <taxon>Schizotheciaceae</taxon>
        <taxon>Schizothecium</taxon>
    </lineage>
</organism>
<feature type="non-terminal residue" evidence="13">
    <location>
        <position position="203"/>
    </location>
</feature>
<dbReference type="Proteomes" id="UP001172155">
    <property type="component" value="Unassembled WGS sequence"/>
</dbReference>
<evidence type="ECO:0000313" key="14">
    <source>
        <dbReference type="Proteomes" id="UP001172155"/>
    </source>
</evidence>
<protein>
    <recommendedName>
        <fullName evidence="9">inosine/xanthosine triphosphatase</fullName>
        <ecNumber evidence="9">3.6.1.73</ecNumber>
    </recommendedName>
</protein>
<evidence type="ECO:0000256" key="9">
    <source>
        <dbReference type="ARBA" id="ARBA00038901"/>
    </source>
</evidence>
<comment type="catalytic activity">
    <reaction evidence="10">
        <text>ITP + H2O = IDP + phosphate + H(+)</text>
        <dbReference type="Rhea" id="RHEA:28330"/>
        <dbReference type="ChEBI" id="CHEBI:15377"/>
        <dbReference type="ChEBI" id="CHEBI:15378"/>
        <dbReference type="ChEBI" id="CHEBI:43474"/>
        <dbReference type="ChEBI" id="CHEBI:58280"/>
        <dbReference type="ChEBI" id="CHEBI:61402"/>
        <dbReference type="EC" id="3.6.1.73"/>
    </reaction>
</comment>
<keyword evidence="4" id="KW-0547">Nucleotide-binding</keyword>
<evidence type="ECO:0000256" key="1">
    <source>
        <dbReference type="ARBA" id="ARBA00001936"/>
    </source>
</evidence>
<dbReference type="EMBL" id="JAUKUD010000003">
    <property type="protein sequence ID" value="KAK0750276.1"/>
    <property type="molecule type" value="Genomic_DNA"/>
</dbReference>
<evidence type="ECO:0000313" key="13">
    <source>
        <dbReference type="EMBL" id="KAK0750276.1"/>
    </source>
</evidence>
<dbReference type="GO" id="GO:0009117">
    <property type="term" value="P:nucleotide metabolic process"/>
    <property type="evidence" value="ECO:0007669"/>
    <property type="project" value="UniProtKB-KW"/>
</dbReference>
<dbReference type="Gene3D" id="3.90.950.10">
    <property type="match status" value="1"/>
</dbReference>
<comment type="caution">
    <text evidence="13">The sequence shown here is derived from an EMBL/GenBank/DDBJ whole genome shotgun (WGS) entry which is preliminary data.</text>
</comment>
<proteinExistence type="predicted"/>